<feature type="binding site" evidence="12">
    <location>
        <position position="120"/>
    </location>
    <ligand>
        <name>L-histidine</name>
        <dbReference type="ChEBI" id="CHEBI:57595"/>
    </ligand>
</feature>
<feature type="binding site" evidence="12">
    <location>
        <position position="287"/>
    </location>
    <ligand>
        <name>L-histidine</name>
        <dbReference type="ChEBI" id="CHEBI:57595"/>
    </ligand>
</feature>
<dbReference type="Pfam" id="PF13393">
    <property type="entry name" value="tRNA-synt_His"/>
    <property type="match status" value="1"/>
</dbReference>
<dbReference type="InterPro" id="IPR015807">
    <property type="entry name" value="His-tRNA-ligase"/>
</dbReference>
<dbReference type="InterPro" id="IPR006195">
    <property type="entry name" value="aa-tRNA-synth_II"/>
</dbReference>
<keyword evidence="6" id="KW-0547">Nucleotide-binding</keyword>
<evidence type="ECO:0000256" key="6">
    <source>
        <dbReference type="ARBA" id="ARBA00022741"/>
    </source>
</evidence>
<dbReference type="Gene3D" id="3.40.50.800">
    <property type="entry name" value="Anticodon-binding domain"/>
    <property type="match status" value="1"/>
</dbReference>
<feature type="binding site" evidence="12">
    <location>
        <begin position="291"/>
        <end position="292"/>
    </location>
    <ligand>
        <name>L-histidine</name>
        <dbReference type="ChEBI" id="CHEBI:57595"/>
    </ligand>
</feature>
<reference evidence="14 15" key="1">
    <citation type="submission" date="2020-10" db="EMBL/GenBank/DDBJ databases">
        <title>Haloactinobacterium sp. RN3S43, a bacterium isolated from saline soil.</title>
        <authorList>
            <person name="Sun J.-Q."/>
        </authorList>
    </citation>
    <scope>NUCLEOTIDE SEQUENCE [LARGE SCALE GENOMIC DNA]</scope>
    <source>
        <strain evidence="14 15">RN3S43</strain>
    </source>
</reference>
<evidence type="ECO:0000256" key="11">
    <source>
        <dbReference type="NCBIfam" id="TIGR00442"/>
    </source>
</evidence>
<dbReference type="InterPro" id="IPR045864">
    <property type="entry name" value="aa-tRNA-synth_II/BPL/LPL"/>
</dbReference>
<feature type="binding site" evidence="12">
    <location>
        <position position="138"/>
    </location>
    <ligand>
        <name>L-histidine</name>
        <dbReference type="ChEBI" id="CHEBI:57595"/>
    </ligand>
</feature>
<comment type="similarity">
    <text evidence="1">Belongs to the class-II aminoacyl-tRNA synthetase family.</text>
</comment>
<evidence type="ECO:0000256" key="12">
    <source>
        <dbReference type="PIRSR" id="PIRSR001549-1"/>
    </source>
</evidence>
<evidence type="ECO:0000256" key="1">
    <source>
        <dbReference type="ARBA" id="ARBA00008226"/>
    </source>
</evidence>
<evidence type="ECO:0000256" key="10">
    <source>
        <dbReference type="ARBA" id="ARBA00047639"/>
    </source>
</evidence>
<dbReference type="InterPro" id="IPR036621">
    <property type="entry name" value="Anticodon-bd_dom_sf"/>
</dbReference>
<keyword evidence="14" id="KW-0436">Ligase</keyword>
<protein>
    <recommendedName>
        <fullName evidence="4 11">Histidine--tRNA ligase</fullName>
        <ecNumber evidence="3 11">6.1.1.21</ecNumber>
    </recommendedName>
</protein>
<sequence length="451" mass="49260">MARISPLSGFPEWLPEGRAVEHAVLETVRRTFELHGFAGIQTRAVEPLEQLLRKGETSKEVYVLRRLQAEESVDAGEDDLDHKALGLHFDLTVPFARYVLENSGRLQFPFKRYQVQSVWRGERPQEGRFREFTQADIDVVGSGALPFHFEVEVPLVMAEVFARLQQFGVPPVRIQVNNRKVAQGFYEAIGLADVEGVLRTIDKLDKIGPERVLATLQQENGASPEQAQSCLDLASISGTDGSIADRVLALGARSELLQEGLEELVTLVEAAQQRVPGTVVADLKIARGLDYYTGSVYETTLVGHEQLGSISSGGRYDSLASDGSATYPGVGMSIGVTRLVSRLLSADLVRASRSVPTAVLVAVTDEQTRADSVAIAAALRRRGIPTDVAPSAAKFGKQIRFADRRGIPFVWFPSPEGHQVKDIRNGEQVDADAQTWEPPAADLWPTVAPTV</sequence>
<accession>A0A7M1SQI5</accession>
<dbReference type="Proteomes" id="UP000593758">
    <property type="component" value="Chromosome"/>
</dbReference>
<dbReference type="CDD" id="cd00773">
    <property type="entry name" value="HisRS-like_core"/>
    <property type="match status" value="1"/>
</dbReference>
<evidence type="ECO:0000256" key="8">
    <source>
        <dbReference type="ARBA" id="ARBA00022917"/>
    </source>
</evidence>
<dbReference type="GO" id="GO:0005737">
    <property type="term" value="C:cytoplasm"/>
    <property type="evidence" value="ECO:0007669"/>
    <property type="project" value="UniProtKB-UniRule"/>
</dbReference>
<dbReference type="Gene3D" id="3.30.930.10">
    <property type="entry name" value="Bira Bifunctional Protein, Domain 2"/>
    <property type="match status" value="1"/>
</dbReference>
<evidence type="ECO:0000313" key="15">
    <source>
        <dbReference type="Proteomes" id="UP000593758"/>
    </source>
</evidence>
<dbReference type="PROSITE" id="PS50862">
    <property type="entry name" value="AA_TRNA_LIGASE_II"/>
    <property type="match status" value="1"/>
</dbReference>
<keyword evidence="5" id="KW-0963">Cytoplasm</keyword>
<evidence type="ECO:0000256" key="9">
    <source>
        <dbReference type="ARBA" id="ARBA00023146"/>
    </source>
</evidence>
<evidence type="ECO:0000313" key="14">
    <source>
        <dbReference type="EMBL" id="QOR69072.1"/>
    </source>
</evidence>
<dbReference type="SUPFAM" id="SSF52954">
    <property type="entry name" value="Class II aaRS ABD-related"/>
    <property type="match status" value="1"/>
</dbReference>
<dbReference type="GO" id="GO:0006427">
    <property type="term" value="P:histidyl-tRNA aminoacylation"/>
    <property type="evidence" value="ECO:0007669"/>
    <property type="project" value="UniProtKB-UniRule"/>
</dbReference>
<evidence type="ECO:0000256" key="5">
    <source>
        <dbReference type="ARBA" id="ARBA00022490"/>
    </source>
</evidence>
<dbReference type="PIRSF" id="PIRSF001549">
    <property type="entry name" value="His-tRNA_synth"/>
    <property type="match status" value="1"/>
</dbReference>
<dbReference type="GO" id="GO:0005524">
    <property type="term" value="F:ATP binding"/>
    <property type="evidence" value="ECO:0007669"/>
    <property type="project" value="UniProtKB-KW"/>
</dbReference>
<dbReference type="AlphaFoldDB" id="A0A7M1SQI5"/>
<dbReference type="InterPro" id="IPR041715">
    <property type="entry name" value="HisRS-like_core"/>
</dbReference>
<dbReference type="InterPro" id="IPR004154">
    <property type="entry name" value="Anticodon-bd"/>
</dbReference>
<name>A0A7M1SQI5_9MICO</name>
<evidence type="ECO:0000259" key="13">
    <source>
        <dbReference type="PROSITE" id="PS50862"/>
    </source>
</evidence>
<dbReference type="InterPro" id="IPR004516">
    <property type="entry name" value="HisRS/HisZ"/>
</dbReference>
<gene>
    <name evidence="14" type="ORF">IM660_09975</name>
</gene>
<dbReference type="PANTHER" id="PTHR11476">
    <property type="entry name" value="HISTIDYL-TRNA SYNTHETASE"/>
    <property type="match status" value="1"/>
</dbReference>
<evidence type="ECO:0000256" key="4">
    <source>
        <dbReference type="ARBA" id="ARBA00017399"/>
    </source>
</evidence>
<evidence type="ECO:0000256" key="7">
    <source>
        <dbReference type="ARBA" id="ARBA00022840"/>
    </source>
</evidence>
<feature type="binding site" evidence="12">
    <location>
        <position position="134"/>
    </location>
    <ligand>
        <name>L-histidine</name>
        <dbReference type="ChEBI" id="CHEBI:57595"/>
    </ligand>
</feature>
<dbReference type="SUPFAM" id="SSF55681">
    <property type="entry name" value="Class II aaRS and biotin synthetases"/>
    <property type="match status" value="1"/>
</dbReference>
<dbReference type="NCBIfam" id="TIGR00442">
    <property type="entry name" value="hisS"/>
    <property type="match status" value="1"/>
</dbReference>
<keyword evidence="7" id="KW-0067">ATP-binding</keyword>
<feature type="domain" description="Aminoacyl-transfer RNA synthetases class-II family profile" evidence="13">
    <location>
        <begin position="109"/>
        <end position="356"/>
    </location>
</feature>
<dbReference type="PANTHER" id="PTHR11476:SF7">
    <property type="entry name" value="HISTIDINE--TRNA LIGASE"/>
    <property type="match status" value="1"/>
</dbReference>
<keyword evidence="9" id="KW-0030">Aminoacyl-tRNA synthetase</keyword>
<comment type="subunit">
    <text evidence="2">Homodimer.</text>
</comment>
<feature type="binding site" evidence="12">
    <location>
        <begin position="90"/>
        <end position="92"/>
    </location>
    <ligand>
        <name>L-histidine</name>
        <dbReference type="ChEBI" id="CHEBI:57595"/>
    </ligand>
</feature>
<dbReference type="GO" id="GO:0004821">
    <property type="term" value="F:histidine-tRNA ligase activity"/>
    <property type="evidence" value="ECO:0007669"/>
    <property type="project" value="UniProtKB-UniRule"/>
</dbReference>
<comment type="catalytic activity">
    <reaction evidence="10">
        <text>tRNA(His) + L-histidine + ATP = L-histidyl-tRNA(His) + AMP + diphosphate + H(+)</text>
        <dbReference type="Rhea" id="RHEA:17313"/>
        <dbReference type="Rhea" id="RHEA-COMP:9665"/>
        <dbReference type="Rhea" id="RHEA-COMP:9689"/>
        <dbReference type="ChEBI" id="CHEBI:15378"/>
        <dbReference type="ChEBI" id="CHEBI:30616"/>
        <dbReference type="ChEBI" id="CHEBI:33019"/>
        <dbReference type="ChEBI" id="CHEBI:57595"/>
        <dbReference type="ChEBI" id="CHEBI:78442"/>
        <dbReference type="ChEBI" id="CHEBI:78527"/>
        <dbReference type="ChEBI" id="CHEBI:456215"/>
        <dbReference type="EC" id="6.1.1.21"/>
    </reaction>
</comment>
<dbReference type="Pfam" id="PF03129">
    <property type="entry name" value="HGTP_anticodon"/>
    <property type="match status" value="1"/>
</dbReference>
<keyword evidence="8" id="KW-0648">Protein biosynthesis</keyword>
<dbReference type="KEGG" id="halt:IM660_09975"/>
<keyword evidence="15" id="KW-1185">Reference proteome</keyword>
<dbReference type="EC" id="6.1.1.21" evidence="3 11"/>
<evidence type="ECO:0000256" key="2">
    <source>
        <dbReference type="ARBA" id="ARBA00011738"/>
    </source>
</evidence>
<dbReference type="RefSeq" id="WP_193495149.1">
    <property type="nucleotide sequence ID" value="NZ_CP063169.1"/>
</dbReference>
<proteinExistence type="inferred from homology"/>
<organism evidence="14 15">
    <name type="scientific">Ruania alkalisoli</name>
    <dbReference type="NCBI Taxonomy" id="2779775"/>
    <lineage>
        <taxon>Bacteria</taxon>
        <taxon>Bacillati</taxon>
        <taxon>Actinomycetota</taxon>
        <taxon>Actinomycetes</taxon>
        <taxon>Micrococcales</taxon>
        <taxon>Ruaniaceae</taxon>
        <taxon>Ruania</taxon>
    </lineage>
</organism>
<evidence type="ECO:0000256" key="3">
    <source>
        <dbReference type="ARBA" id="ARBA00012815"/>
    </source>
</evidence>
<dbReference type="EMBL" id="CP063169">
    <property type="protein sequence ID" value="QOR69072.1"/>
    <property type="molecule type" value="Genomic_DNA"/>
</dbReference>